<organism evidence="6 7">
    <name type="scientific">Rubus argutus</name>
    <name type="common">Southern blackberry</name>
    <dbReference type="NCBI Taxonomy" id="59490"/>
    <lineage>
        <taxon>Eukaryota</taxon>
        <taxon>Viridiplantae</taxon>
        <taxon>Streptophyta</taxon>
        <taxon>Embryophyta</taxon>
        <taxon>Tracheophyta</taxon>
        <taxon>Spermatophyta</taxon>
        <taxon>Magnoliopsida</taxon>
        <taxon>eudicotyledons</taxon>
        <taxon>Gunneridae</taxon>
        <taxon>Pentapetalae</taxon>
        <taxon>rosids</taxon>
        <taxon>fabids</taxon>
        <taxon>Rosales</taxon>
        <taxon>Rosaceae</taxon>
        <taxon>Rosoideae</taxon>
        <taxon>Rosoideae incertae sedis</taxon>
        <taxon>Rubus</taxon>
    </lineage>
</organism>
<keyword evidence="7" id="KW-1185">Reference proteome</keyword>
<feature type="signal peptide" evidence="4">
    <location>
        <begin position="1"/>
        <end position="18"/>
    </location>
</feature>
<protein>
    <recommendedName>
        <fullName evidence="5">Disease resistance N-terminal domain-containing protein</fullName>
    </recommendedName>
</protein>
<dbReference type="AlphaFoldDB" id="A0AAW1WE21"/>
<dbReference type="GO" id="GO:0006952">
    <property type="term" value="P:defense response"/>
    <property type="evidence" value="ECO:0007669"/>
    <property type="project" value="UniProtKB-KW"/>
</dbReference>
<evidence type="ECO:0000313" key="7">
    <source>
        <dbReference type="Proteomes" id="UP001457282"/>
    </source>
</evidence>
<evidence type="ECO:0000256" key="1">
    <source>
        <dbReference type="ARBA" id="ARBA00022737"/>
    </source>
</evidence>
<dbReference type="InterPro" id="IPR038005">
    <property type="entry name" value="RX-like_CC"/>
</dbReference>
<evidence type="ECO:0000256" key="4">
    <source>
        <dbReference type="SAM" id="SignalP"/>
    </source>
</evidence>
<evidence type="ECO:0000256" key="2">
    <source>
        <dbReference type="ARBA" id="ARBA00022741"/>
    </source>
</evidence>
<comment type="caution">
    <text evidence="6">The sequence shown here is derived from an EMBL/GenBank/DDBJ whole genome shotgun (WGS) entry which is preliminary data.</text>
</comment>
<dbReference type="Proteomes" id="UP001457282">
    <property type="component" value="Unassembled WGS sequence"/>
</dbReference>
<feature type="chain" id="PRO_5043587333" description="Disease resistance N-terminal domain-containing protein" evidence="4">
    <location>
        <begin position="19"/>
        <end position="108"/>
    </location>
</feature>
<evidence type="ECO:0000256" key="3">
    <source>
        <dbReference type="ARBA" id="ARBA00022821"/>
    </source>
</evidence>
<evidence type="ECO:0000259" key="5">
    <source>
        <dbReference type="Pfam" id="PF18052"/>
    </source>
</evidence>
<dbReference type="Pfam" id="PF18052">
    <property type="entry name" value="Rx_N"/>
    <property type="match status" value="1"/>
</dbReference>
<gene>
    <name evidence="6" type="ORF">M0R45_031294</name>
</gene>
<proteinExistence type="predicted"/>
<keyword evidence="4" id="KW-0732">Signal</keyword>
<keyword evidence="1" id="KW-0677">Repeat</keyword>
<keyword evidence="3" id="KW-0611">Plant defense</keyword>
<dbReference type="InterPro" id="IPR041118">
    <property type="entry name" value="Rx_N"/>
</dbReference>
<dbReference type="CDD" id="cd14798">
    <property type="entry name" value="RX-CC_like"/>
    <property type="match status" value="1"/>
</dbReference>
<dbReference type="GO" id="GO:0000166">
    <property type="term" value="F:nucleotide binding"/>
    <property type="evidence" value="ECO:0007669"/>
    <property type="project" value="UniProtKB-KW"/>
</dbReference>
<accession>A0AAW1WE21</accession>
<dbReference type="EMBL" id="JBEDUW010000006">
    <property type="protein sequence ID" value="KAK9922853.1"/>
    <property type="molecule type" value="Genomic_DNA"/>
</dbReference>
<sequence>MASAAQHLLLGTIVRILANEVSSIAGIHDQVKDIKKELVSMIAFLQDAEGKKAHTKTEETWVASVRDSVYDVEDLIGEFIYCIYEEKTGGPSCKVVPPNHSHSKESLV</sequence>
<feature type="domain" description="Disease resistance N-terminal" evidence="5">
    <location>
        <begin position="9"/>
        <end position="91"/>
    </location>
</feature>
<evidence type="ECO:0000313" key="6">
    <source>
        <dbReference type="EMBL" id="KAK9922853.1"/>
    </source>
</evidence>
<keyword evidence="2" id="KW-0547">Nucleotide-binding</keyword>
<dbReference type="Gene3D" id="1.20.5.4130">
    <property type="match status" value="1"/>
</dbReference>
<name>A0AAW1WE21_RUBAR</name>
<reference evidence="6 7" key="1">
    <citation type="journal article" date="2023" name="G3 (Bethesda)">
        <title>A chromosome-length genome assembly and annotation of blackberry (Rubus argutus, cv. 'Hillquist').</title>
        <authorList>
            <person name="Bruna T."/>
            <person name="Aryal R."/>
            <person name="Dudchenko O."/>
            <person name="Sargent D.J."/>
            <person name="Mead D."/>
            <person name="Buti M."/>
            <person name="Cavallini A."/>
            <person name="Hytonen T."/>
            <person name="Andres J."/>
            <person name="Pham M."/>
            <person name="Weisz D."/>
            <person name="Mascagni F."/>
            <person name="Usai G."/>
            <person name="Natali L."/>
            <person name="Bassil N."/>
            <person name="Fernandez G.E."/>
            <person name="Lomsadze A."/>
            <person name="Armour M."/>
            <person name="Olukolu B."/>
            <person name="Poorten T."/>
            <person name="Britton C."/>
            <person name="Davik J."/>
            <person name="Ashrafi H."/>
            <person name="Aiden E.L."/>
            <person name="Borodovsky M."/>
            <person name="Worthington M."/>
        </authorList>
    </citation>
    <scope>NUCLEOTIDE SEQUENCE [LARGE SCALE GENOMIC DNA]</scope>
    <source>
        <strain evidence="6">PI 553951</strain>
    </source>
</reference>